<reference evidence="5 6" key="1">
    <citation type="submission" date="2018-03" db="EMBL/GenBank/DDBJ databases">
        <title>Genomic Encyclopedia of Archaeal and Bacterial Type Strains, Phase II (KMG-II): from individual species to whole genera.</title>
        <authorList>
            <person name="Goeker M."/>
        </authorList>
    </citation>
    <scope>NUCLEOTIDE SEQUENCE [LARGE SCALE GENOMIC DNA]</scope>
    <source>
        <strain evidence="5 6">DSM 45601</strain>
    </source>
</reference>
<dbReference type="InterPro" id="IPR003593">
    <property type="entry name" value="AAA+_ATPase"/>
</dbReference>
<dbReference type="InterPro" id="IPR032823">
    <property type="entry name" value="BCA_ABC_TP_C"/>
</dbReference>
<dbReference type="PANTHER" id="PTHR45772">
    <property type="entry name" value="CONSERVED COMPONENT OF ABC TRANSPORTER FOR NATURAL AMINO ACIDS-RELATED"/>
    <property type="match status" value="1"/>
</dbReference>
<comment type="caution">
    <text evidence="5">The sequence shown here is derived from an EMBL/GenBank/DDBJ whole genome shotgun (WGS) entry which is preliminary data.</text>
</comment>
<dbReference type="Pfam" id="PF12399">
    <property type="entry name" value="BCA_ABC_TP_C"/>
    <property type="match status" value="1"/>
</dbReference>
<dbReference type="Pfam" id="PF00005">
    <property type="entry name" value="ABC_tran"/>
    <property type="match status" value="1"/>
</dbReference>
<accession>A0A2T0Q0T1</accession>
<keyword evidence="2" id="KW-0547">Nucleotide-binding</keyword>
<dbReference type="AlphaFoldDB" id="A0A2T0Q0T1"/>
<dbReference type="InterPro" id="IPR027417">
    <property type="entry name" value="P-loop_NTPase"/>
</dbReference>
<evidence type="ECO:0000313" key="5">
    <source>
        <dbReference type="EMBL" id="PRX97399.1"/>
    </source>
</evidence>
<dbReference type="InterPro" id="IPR051120">
    <property type="entry name" value="ABC_AA/LPS_Transport"/>
</dbReference>
<dbReference type="Gene3D" id="3.40.50.300">
    <property type="entry name" value="P-loop containing nucleotide triphosphate hydrolases"/>
    <property type="match status" value="1"/>
</dbReference>
<organism evidence="5 6">
    <name type="scientific">Allonocardiopsis opalescens</name>
    <dbReference type="NCBI Taxonomy" id="1144618"/>
    <lineage>
        <taxon>Bacteria</taxon>
        <taxon>Bacillati</taxon>
        <taxon>Actinomycetota</taxon>
        <taxon>Actinomycetes</taxon>
        <taxon>Streptosporangiales</taxon>
        <taxon>Allonocardiopsis</taxon>
    </lineage>
</organism>
<keyword evidence="3 5" id="KW-0067">ATP-binding</keyword>
<evidence type="ECO:0000256" key="1">
    <source>
        <dbReference type="ARBA" id="ARBA00022448"/>
    </source>
</evidence>
<protein>
    <submittedName>
        <fullName evidence="5">Amino acid/amide ABC transporter ATP-binding protein 1 (HAAT family)</fullName>
    </submittedName>
</protein>
<proteinExistence type="predicted"/>
<dbReference type="OrthoDB" id="4350300at2"/>
<dbReference type="RefSeq" id="WP_106249490.1">
    <property type="nucleotide sequence ID" value="NZ_PVZC01000006.1"/>
</dbReference>
<dbReference type="InterPro" id="IPR003439">
    <property type="entry name" value="ABC_transporter-like_ATP-bd"/>
</dbReference>
<gene>
    <name evidence="5" type="ORF">CLV72_106438</name>
</gene>
<keyword evidence="6" id="KW-1185">Reference proteome</keyword>
<dbReference type="GO" id="GO:0016887">
    <property type="term" value="F:ATP hydrolysis activity"/>
    <property type="evidence" value="ECO:0007669"/>
    <property type="project" value="InterPro"/>
</dbReference>
<dbReference type="EMBL" id="PVZC01000006">
    <property type="protein sequence ID" value="PRX97399.1"/>
    <property type="molecule type" value="Genomic_DNA"/>
</dbReference>
<evidence type="ECO:0000313" key="6">
    <source>
        <dbReference type="Proteomes" id="UP000237846"/>
    </source>
</evidence>
<dbReference type="Proteomes" id="UP000237846">
    <property type="component" value="Unassembled WGS sequence"/>
</dbReference>
<dbReference type="GO" id="GO:0005886">
    <property type="term" value="C:plasma membrane"/>
    <property type="evidence" value="ECO:0007669"/>
    <property type="project" value="TreeGrafter"/>
</dbReference>
<dbReference type="SUPFAM" id="SSF52540">
    <property type="entry name" value="P-loop containing nucleoside triphosphate hydrolases"/>
    <property type="match status" value="1"/>
</dbReference>
<evidence type="ECO:0000256" key="2">
    <source>
        <dbReference type="ARBA" id="ARBA00022741"/>
    </source>
</evidence>
<evidence type="ECO:0000259" key="4">
    <source>
        <dbReference type="PROSITE" id="PS50893"/>
    </source>
</evidence>
<feature type="domain" description="ABC transporter" evidence="4">
    <location>
        <begin position="10"/>
        <end position="256"/>
    </location>
</feature>
<evidence type="ECO:0000256" key="3">
    <source>
        <dbReference type="ARBA" id="ARBA00022840"/>
    </source>
</evidence>
<keyword evidence="1" id="KW-0813">Transport</keyword>
<dbReference type="PROSITE" id="PS50893">
    <property type="entry name" value="ABC_TRANSPORTER_2"/>
    <property type="match status" value="1"/>
</dbReference>
<dbReference type="GO" id="GO:0005524">
    <property type="term" value="F:ATP binding"/>
    <property type="evidence" value="ECO:0007669"/>
    <property type="project" value="UniProtKB-KW"/>
</dbReference>
<name>A0A2T0Q0T1_9ACTN</name>
<sequence length="258" mass="27032">MTSTEGTGGLLVEDVSVRFGGVVALRDVSLTAAPNTVTGIIGPNGAGKTTLYNALCGLVRADSGRISWRGTPLLGRRPDELAGLGVARTLQGMNLFPLMTVAENVMVGADRLARGGTLAALTGLGRVGRDERRLRARALDALAEFGVAHLAEALPPSLPFGLRKRVALARALAADPDLLLLDEPAGGLSAEEIAELAERIRGFRERMTVLLVEHHMDMVMDVCDHIAVLNFGRVIAAGPPEAIRADAAVTEAYLGDAA</sequence>
<dbReference type="SMART" id="SM00382">
    <property type="entry name" value="AAA"/>
    <property type="match status" value="1"/>
</dbReference>
<dbReference type="PANTHER" id="PTHR45772:SF4">
    <property type="entry name" value="ABC TRANSPORTER ATP-BINDING PROTEIN"/>
    <property type="match status" value="1"/>
</dbReference>